<evidence type="ECO:0000313" key="1">
    <source>
        <dbReference type="EMBL" id="PQO40941.1"/>
    </source>
</evidence>
<dbReference type="Proteomes" id="UP000239388">
    <property type="component" value="Unassembled WGS sequence"/>
</dbReference>
<organism evidence="1 2">
    <name type="scientific">Blastopirellula marina</name>
    <dbReference type="NCBI Taxonomy" id="124"/>
    <lineage>
        <taxon>Bacteria</taxon>
        <taxon>Pseudomonadati</taxon>
        <taxon>Planctomycetota</taxon>
        <taxon>Planctomycetia</taxon>
        <taxon>Pirellulales</taxon>
        <taxon>Pirellulaceae</taxon>
        <taxon>Blastopirellula</taxon>
    </lineage>
</organism>
<accession>A0A2S8G9K3</accession>
<comment type="caution">
    <text evidence="1">The sequence shown here is derived from an EMBL/GenBank/DDBJ whole genome shotgun (WGS) entry which is preliminary data.</text>
</comment>
<protein>
    <submittedName>
        <fullName evidence="1">Uncharacterized protein</fullName>
    </submittedName>
</protein>
<reference evidence="1 2" key="1">
    <citation type="submission" date="2018-02" db="EMBL/GenBank/DDBJ databases">
        <title>Comparative genomes isolates from brazilian mangrove.</title>
        <authorList>
            <person name="Araujo J.E."/>
            <person name="Taketani R.G."/>
            <person name="Silva M.C.P."/>
            <person name="Loureco M.V."/>
            <person name="Andreote F.D."/>
        </authorList>
    </citation>
    <scope>NUCLEOTIDE SEQUENCE [LARGE SCALE GENOMIC DNA]</scope>
    <source>
        <strain evidence="1 2">NAP PRIS-MGV</strain>
    </source>
</reference>
<proteinExistence type="predicted"/>
<evidence type="ECO:0000313" key="2">
    <source>
        <dbReference type="Proteomes" id="UP000239388"/>
    </source>
</evidence>
<sequence>MQSDCRMLLNELMESEASDDIWDMCWNHFVLNDTVGEAAYAAVPYLVEFVQRSVTIDWNALALISAIDLARPAGPAMPSRLKQDYFQAIRALPQILANHPQTQWDELTTRYAASCIALGRGQRELAKIYSDLSLEEGIAWRMNRERTS</sequence>
<dbReference type="AlphaFoldDB" id="A0A2S8G9K3"/>
<dbReference type="EMBL" id="PUIB01000007">
    <property type="protein sequence ID" value="PQO40941.1"/>
    <property type="molecule type" value="Genomic_DNA"/>
</dbReference>
<gene>
    <name evidence="1" type="ORF">C5Y98_05005</name>
</gene>
<name>A0A2S8G9K3_9BACT</name>